<dbReference type="Gene3D" id="3.30.160.60">
    <property type="entry name" value="Classic Zinc Finger"/>
    <property type="match status" value="5"/>
</dbReference>
<keyword evidence="4 9" id="KW-0863">Zinc-finger</keyword>
<evidence type="ECO:0000256" key="2">
    <source>
        <dbReference type="ARBA" id="ARBA00022723"/>
    </source>
</evidence>
<keyword evidence="3" id="KW-0677">Repeat</keyword>
<evidence type="ECO:0000256" key="4">
    <source>
        <dbReference type="ARBA" id="ARBA00022771"/>
    </source>
</evidence>
<feature type="domain" description="C2H2-type" evidence="10">
    <location>
        <begin position="186"/>
        <end position="213"/>
    </location>
</feature>
<evidence type="ECO:0000256" key="6">
    <source>
        <dbReference type="ARBA" id="ARBA00023015"/>
    </source>
</evidence>
<feature type="domain" description="C2H2-type" evidence="10">
    <location>
        <begin position="158"/>
        <end position="185"/>
    </location>
</feature>
<comment type="subcellular location">
    <subcellularLocation>
        <location evidence="1">Nucleus</location>
    </subcellularLocation>
</comment>
<evidence type="ECO:0000259" key="10">
    <source>
        <dbReference type="PROSITE" id="PS50157"/>
    </source>
</evidence>
<evidence type="ECO:0000256" key="7">
    <source>
        <dbReference type="ARBA" id="ARBA00023163"/>
    </source>
</evidence>
<dbReference type="GO" id="GO:0008270">
    <property type="term" value="F:zinc ion binding"/>
    <property type="evidence" value="ECO:0007669"/>
    <property type="project" value="UniProtKB-KW"/>
</dbReference>
<dbReference type="GO" id="GO:0000978">
    <property type="term" value="F:RNA polymerase II cis-regulatory region sequence-specific DNA binding"/>
    <property type="evidence" value="ECO:0007669"/>
    <property type="project" value="TreeGrafter"/>
</dbReference>
<sequence>MPRKRMHPGKSDCAIPNFSLGLTLAPIVKEECQDELSDEVGFNNVENVQVESTDITKQEMYDYLCNAMELPIGDNMGESDLSGAERDYSRGEPKTESIIKNEYNPDTKPPLAVRLMTTKSNDISNVKKKYKCDQCSHVATNSCNLLKHIFVHTGEKPYKCDQCSFACRSSPDLNRHKTVHTGEKTYKCTQCSYAASRSTTLKQHMKTHTGERSFKCKECPYAGITSSDLKRHFRFHSGDKPHKCCQCSFACSRSSQLQRHMHTHQK</sequence>
<dbReference type="InterPro" id="IPR036236">
    <property type="entry name" value="Znf_C2H2_sf"/>
</dbReference>
<keyword evidence="2" id="KW-0479">Metal-binding</keyword>
<organism evidence="11 12">
    <name type="scientific">Ditylenchus destructor</name>
    <dbReference type="NCBI Taxonomy" id="166010"/>
    <lineage>
        <taxon>Eukaryota</taxon>
        <taxon>Metazoa</taxon>
        <taxon>Ecdysozoa</taxon>
        <taxon>Nematoda</taxon>
        <taxon>Chromadorea</taxon>
        <taxon>Rhabditida</taxon>
        <taxon>Tylenchina</taxon>
        <taxon>Tylenchomorpha</taxon>
        <taxon>Sphaerularioidea</taxon>
        <taxon>Anguinidae</taxon>
        <taxon>Anguininae</taxon>
        <taxon>Ditylenchus</taxon>
    </lineage>
</organism>
<evidence type="ECO:0000256" key="9">
    <source>
        <dbReference type="PROSITE-ProRule" id="PRU00042"/>
    </source>
</evidence>
<dbReference type="PROSITE" id="PS00028">
    <property type="entry name" value="ZINC_FINGER_C2H2_1"/>
    <property type="match status" value="2"/>
</dbReference>
<evidence type="ECO:0000256" key="5">
    <source>
        <dbReference type="ARBA" id="ARBA00022833"/>
    </source>
</evidence>
<dbReference type="GO" id="GO:0005634">
    <property type="term" value="C:nucleus"/>
    <property type="evidence" value="ECO:0007669"/>
    <property type="project" value="UniProtKB-SubCell"/>
</dbReference>
<gene>
    <name evidence="11" type="ORF">DdX_21978</name>
</gene>
<feature type="domain" description="C2H2-type" evidence="10">
    <location>
        <begin position="130"/>
        <end position="157"/>
    </location>
</feature>
<keyword evidence="8" id="KW-0539">Nucleus</keyword>
<keyword evidence="6" id="KW-0805">Transcription regulation</keyword>
<keyword evidence="12" id="KW-1185">Reference proteome</keyword>
<feature type="domain" description="C2H2-type" evidence="10">
    <location>
        <begin position="242"/>
        <end position="266"/>
    </location>
</feature>
<reference evidence="11" key="1">
    <citation type="submission" date="2022-01" db="EMBL/GenBank/DDBJ databases">
        <title>Genome Sequence Resource for Two Populations of Ditylenchus destructor, the Migratory Endoparasitic Phytonematode.</title>
        <authorList>
            <person name="Zhang H."/>
            <person name="Lin R."/>
            <person name="Xie B."/>
        </authorList>
    </citation>
    <scope>NUCLEOTIDE SEQUENCE</scope>
    <source>
        <strain evidence="11">BazhouSP</strain>
    </source>
</reference>
<dbReference type="GO" id="GO:0000122">
    <property type="term" value="P:negative regulation of transcription by RNA polymerase II"/>
    <property type="evidence" value="ECO:0007669"/>
    <property type="project" value="UniProtKB-ARBA"/>
</dbReference>
<dbReference type="SMART" id="SM00355">
    <property type="entry name" value="ZnF_C2H2"/>
    <property type="match status" value="5"/>
</dbReference>
<dbReference type="FunFam" id="3.30.160.60:FF:000446">
    <property type="entry name" value="Zinc finger protein"/>
    <property type="match status" value="1"/>
</dbReference>
<evidence type="ECO:0000256" key="8">
    <source>
        <dbReference type="ARBA" id="ARBA00023242"/>
    </source>
</evidence>
<feature type="domain" description="C2H2-type" evidence="10">
    <location>
        <begin position="214"/>
        <end position="241"/>
    </location>
</feature>
<keyword evidence="7" id="KW-0804">Transcription</keyword>
<evidence type="ECO:0000313" key="11">
    <source>
        <dbReference type="EMBL" id="KAI1691280.1"/>
    </source>
</evidence>
<dbReference type="FunFam" id="3.30.160.60:FF:000670">
    <property type="entry name" value="zinc finger protein 22"/>
    <property type="match status" value="1"/>
</dbReference>
<dbReference type="EMBL" id="JAKKPZ010000965">
    <property type="protein sequence ID" value="KAI1691280.1"/>
    <property type="molecule type" value="Genomic_DNA"/>
</dbReference>
<dbReference type="GO" id="GO:0003700">
    <property type="term" value="F:DNA-binding transcription factor activity"/>
    <property type="evidence" value="ECO:0007669"/>
    <property type="project" value="TreeGrafter"/>
</dbReference>
<dbReference type="PROSITE" id="PS50157">
    <property type="entry name" value="ZINC_FINGER_C2H2_2"/>
    <property type="match status" value="5"/>
</dbReference>
<dbReference type="Pfam" id="PF13909">
    <property type="entry name" value="zf-H2C2_5"/>
    <property type="match status" value="2"/>
</dbReference>
<comment type="caution">
    <text evidence="11">The sequence shown here is derived from an EMBL/GenBank/DDBJ whole genome shotgun (WGS) entry which is preliminary data.</text>
</comment>
<evidence type="ECO:0000256" key="1">
    <source>
        <dbReference type="ARBA" id="ARBA00004123"/>
    </source>
</evidence>
<dbReference type="InterPro" id="IPR013087">
    <property type="entry name" value="Znf_C2H2_type"/>
</dbReference>
<dbReference type="FunFam" id="3.30.160.60:FF:002169">
    <property type="entry name" value="Zgc:174573"/>
    <property type="match status" value="1"/>
</dbReference>
<dbReference type="InterPro" id="IPR051497">
    <property type="entry name" value="Dev/Hematopoietic_TF"/>
</dbReference>
<proteinExistence type="predicted"/>
<dbReference type="AlphaFoldDB" id="A0AAD4QV72"/>
<evidence type="ECO:0000256" key="3">
    <source>
        <dbReference type="ARBA" id="ARBA00022737"/>
    </source>
</evidence>
<dbReference type="PANTHER" id="PTHR45993">
    <property type="entry name" value="B-CELL LYMPHOMA/LEUKEMIA 11"/>
    <property type="match status" value="1"/>
</dbReference>
<evidence type="ECO:0000313" key="12">
    <source>
        <dbReference type="Proteomes" id="UP001201812"/>
    </source>
</evidence>
<dbReference type="SUPFAM" id="SSF57667">
    <property type="entry name" value="beta-beta-alpha zinc fingers"/>
    <property type="match status" value="3"/>
</dbReference>
<accession>A0AAD4QV72</accession>
<name>A0AAD4QV72_9BILA</name>
<dbReference type="PANTHER" id="PTHR45993:SF10">
    <property type="entry name" value="ZINC FINGER PROTEIN 208 ISOFORM X1-RELATED"/>
    <property type="match status" value="1"/>
</dbReference>
<protein>
    <submittedName>
        <fullName evidence="11">C2H2-type zinc-finger domain-containing protein</fullName>
    </submittedName>
</protein>
<dbReference type="Proteomes" id="UP001201812">
    <property type="component" value="Unassembled WGS sequence"/>
</dbReference>
<keyword evidence="5" id="KW-0862">Zinc</keyword>